<dbReference type="Gene3D" id="3.50.50.60">
    <property type="entry name" value="FAD/NAD(P)-binding domain"/>
    <property type="match status" value="2"/>
</dbReference>
<protein>
    <submittedName>
        <fullName evidence="6">3-oxosteroid 1-dehydrogenase</fullName>
    </submittedName>
</protein>
<dbReference type="GO" id="GO:0008202">
    <property type="term" value="P:steroid metabolic process"/>
    <property type="evidence" value="ECO:0007669"/>
    <property type="project" value="UniProtKB-ARBA"/>
</dbReference>
<proteinExistence type="predicted"/>
<dbReference type="Proteomes" id="UP000185494">
    <property type="component" value="Chromosome 1"/>
</dbReference>
<dbReference type="STRING" id="257708.RGI145_15765"/>
<dbReference type="SUPFAM" id="SSF51905">
    <property type="entry name" value="FAD/NAD(P)-binding domain"/>
    <property type="match status" value="1"/>
</dbReference>
<reference evidence="6 7" key="1">
    <citation type="submission" date="2016-05" db="EMBL/GenBank/DDBJ databases">
        <title>Complete Genome and Methylome Analysis of Psychrotrophic Bacterial Isolates from Antarctic Lake Untersee.</title>
        <authorList>
            <person name="Fomenkov A."/>
            <person name="Akimov V.N."/>
            <person name="Vasilyeva L.V."/>
            <person name="Andersen D."/>
            <person name="Vincze T."/>
            <person name="Roberts R.J."/>
        </authorList>
    </citation>
    <scope>NUCLEOTIDE SEQUENCE [LARGE SCALE GENOMIC DNA]</scope>
    <source>
        <strain evidence="6 7">U14-5</strain>
    </source>
</reference>
<dbReference type="NCBIfam" id="NF004789">
    <property type="entry name" value="PRK06134.1"/>
    <property type="match status" value="1"/>
</dbReference>
<comment type="cofactor">
    <cofactor evidence="1">
        <name>FAD</name>
        <dbReference type="ChEBI" id="CHEBI:57692"/>
    </cofactor>
</comment>
<keyword evidence="4" id="KW-0560">Oxidoreductase</keyword>
<sequence>MSDVMECDVLVVGSGAGGLSAAVSAAARGLSVIVAEKEPWVGGTTALSGGFLWVPNNPVSCRDGIEDSIEAARTYLRHEAGNHFNAPAVDAFLDTGAEAVAFFERETAVQFEAASAFSDYHPTAPGGRPGGRSIKARDFRAQELGGELKRLRPPLPELTFAGLMVGSGPELKHFFNATRSLASAAYVARRLSAHARDLALNGRGMLLTNGNALAARLFRSALDRGVRVWTEAPVLRLEREGGAVRGAVLRRDGQEQHLRVRRGVVLAAGGFPQDLERRRAMFPHDGTNQGHFSPAPKGNTGDGLRLGEQAGGAVEEGYPNAAAWVPVSRVPRKDGGWGVFPHFIDRAKPGLIAVLPNGRRFVNEANSYHDFIQALFAATPPGERVHAFLVVDQPFLRRFGLGFVKPFPVPVGPQIRSGYLKAGRSLAELAQKAGIDPRGLEATVADWNRDVATGEDRAFGKGSTAYNRFNGDPEFQPNPCLAPIAKGPFYAVEVVVGDLGTFAGLRTDGDARVLDEAGRPVPGLYASGNDMASIMGGNYPGGGITLGPALVFGYIAARHLAGAQAEARQPEVALAGGAAGLP</sequence>
<dbReference type="RefSeq" id="WP_075799118.1">
    <property type="nucleotide sequence ID" value="NZ_CP015583.1"/>
</dbReference>
<dbReference type="InterPro" id="IPR003953">
    <property type="entry name" value="FAD-dep_OxRdtase_2_FAD-bd"/>
</dbReference>
<dbReference type="GO" id="GO:0016491">
    <property type="term" value="F:oxidoreductase activity"/>
    <property type="evidence" value="ECO:0007669"/>
    <property type="project" value="UniProtKB-KW"/>
</dbReference>
<evidence type="ECO:0000256" key="2">
    <source>
        <dbReference type="ARBA" id="ARBA00022630"/>
    </source>
</evidence>
<dbReference type="eggNOG" id="COG1053">
    <property type="taxonomic scope" value="Bacteria"/>
</dbReference>
<organism evidence="6 7">
    <name type="scientific">Roseomonas gilardii</name>
    <dbReference type="NCBI Taxonomy" id="257708"/>
    <lineage>
        <taxon>Bacteria</taxon>
        <taxon>Pseudomonadati</taxon>
        <taxon>Pseudomonadota</taxon>
        <taxon>Alphaproteobacteria</taxon>
        <taxon>Acetobacterales</taxon>
        <taxon>Roseomonadaceae</taxon>
        <taxon>Roseomonas</taxon>
    </lineage>
</organism>
<dbReference type="InterPro" id="IPR027477">
    <property type="entry name" value="Succ_DH/fumarate_Rdtase_cat_sf"/>
</dbReference>
<evidence type="ECO:0000256" key="1">
    <source>
        <dbReference type="ARBA" id="ARBA00001974"/>
    </source>
</evidence>
<evidence type="ECO:0000313" key="7">
    <source>
        <dbReference type="Proteomes" id="UP000185494"/>
    </source>
</evidence>
<dbReference type="PANTHER" id="PTHR43400:SF10">
    <property type="entry name" value="3-OXOSTEROID 1-DEHYDROGENASE"/>
    <property type="match status" value="1"/>
</dbReference>
<evidence type="ECO:0000313" key="6">
    <source>
        <dbReference type="EMBL" id="APT58351.1"/>
    </source>
</evidence>
<dbReference type="SUPFAM" id="SSF56425">
    <property type="entry name" value="Succinate dehydrogenase/fumarate reductase flavoprotein, catalytic domain"/>
    <property type="match status" value="1"/>
</dbReference>
<keyword evidence="3" id="KW-0274">FAD</keyword>
<evidence type="ECO:0000256" key="3">
    <source>
        <dbReference type="ARBA" id="ARBA00022827"/>
    </source>
</evidence>
<dbReference type="AlphaFoldDB" id="A0A1L7AHY6"/>
<evidence type="ECO:0000259" key="5">
    <source>
        <dbReference type="Pfam" id="PF00890"/>
    </source>
</evidence>
<dbReference type="InterPro" id="IPR050315">
    <property type="entry name" value="FAD-oxidoreductase_2"/>
</dbReference>
<gene>
    <name evidence="6" type="ORF">RGI145_15765</name>
</gene>
<keyword evidence="2" id="KW-0285">Flavoprotein</keyword>
<dbReference type="Pfam" id="PF00890">
    <property type="entry name" value="FAD_binding_2"/>
    <property type="match status" value="1"/>
</dbReference>
<feature type="domain" description="FAD-dependent oxidoreductase 2 FAD-binding" evidence="5">
    <location>
        <begin position="8"/>
        <end position="546"/>
    </location>
</feature>
<dbReference type="PANTHER" id="PTHR43400">
    <property type="entry name" value="FUMARATE REDUCTASE"/>
    <property type="match status" value="1"/>
</dbReference>
<name>A0A1L7AHY6_9PROT</name>
<dbReference type="EMBL" id="CP015583">
    <property type="protein sequence ID" value="APT58351.1"/>
    <property type="molecule type" value="Genomic_DNA"/>
</dbReference>
<accession>A0A1L7AHY6</accession>
<evidence type="ECO:0000256" key="4">
    <source>
        <dbReference type="ARBA" id="ARBA00023002"/>
    </source>
</evidence>
<dbReference type="InterPro" id="IPR036188">
    <property type="entry name" value="FAD/NAD-bd_sf"/>
</dbReference>
<dbReference type="KEGG" id="rgi:RGI145_15765"/>